<dbReference type="Proteomes" id="UP000744980">
    <property type="component" value="Unassembled WGS sequence"/>
</dbReference>
<proteinExistence type="predicted"/>
<gene>
    <name evidence="1" type="ORF">GFB56_19375</name>
</gene>
<sequence>MRMLDGPKAKNRTADRKVRVADVCLPVFGISRNASCIAAADIQPFERSNRGALYQNDAPWTLHNGALQGSIPP</sequence>
<accession>A0AAW4FNR5</accession>
<organism evidence="1 2">
    <name type="scientific">Ensifer canadensis</name>
    <dbReference type="NCBI Taxonomy" id="555315"/>
    <lineage>
        <taxon>Bacteria</taxon>
        <taxon>Pseudomonadati</taxon>
        <taxon>Pseudomonadota</taxon>
        <taxon>Alphaproteobacteria</taxon>
        <taxon>Hyphomicrobiales</taxon>
        <taxon>Rhizobiaceae</taxon>
        <taxon>Sinorhizobium/Ensifer group</taxon>
        <taxon>Ensifer</taxon>
    </lineage>
</organism>
<dbReference type="AlphaFoldDB" id="A0AAW4FNR5"/>
<keyword evidence="2" id="KW-1185">Reference proteome</keyword>
<reference evidence="1 2" key="1">
    <citation type="submission" date="2020-01" db="EMBL/GenBank/DDBJ databases">
        <title>Draft genome assembly of Ensifer adhaerens T173.</title>
        <authorList>
            <person name="Craig J.E."/>
            <person name="Stinchcombe J.R."/>
        </authorList>
    </citation>
    <scope>NUCLEOTIDE SEQUENCE [LARGE SCALE GENOMIC DNA]</scope>
    <source>
        <strain evidence="1 2">T173</strain>
    </source>
</reference>
<dbReference type="EMBL" id="WXFA01000012">
    <property type="protein sequence ID" value="MBM3092945.1"/>
    <property type="molecule type" value="Genomic_DNA"/>
</dbReference>
<name>A0AAW4FNR5_9HYPH</name>
<comment type="caution">
    <text evidence="1">The sequence shown here is derived from an EMBL/GenBank/DDBJ whole genome shotgun (WGS) entry which is preliminary data.</text>
</comment>
<protein>
    <submittedName>
        <fullName evidence="1">Uncharacterized protein</fullName>
    </submittedName>
</protein>
<dbReference type="RefSeq" id="WP_203528515.1">
    <property type="nucleotide sequence ID" value="NZ_CP083374.1"/>
</dbReference>
<evidence type="ECO:0000313" key="1">
    <source>
        <dbReference type="EMBL" id="MBM3092945.1"/>
    </source>
</evidence>
<evidence type="ECO:0000313" key="2">
    <source>
        <dbReference type="Proteomes" id="UP000744980"/>
    </source>
</evidence>